<sequence>MSLSTTCTLFWADVHGIVVSASNETAICDNTYTQCQITPKQPVPSGPARQLHATCDSRLHFPHDGYPVSTSRSEYFCVCHGRAVSVPPGVTCTSSCYTLNTRFSDCALVTLFYDDGGMFAATQRAPGTQYRGSGSNLHSNQSRINRYKESCTAFNCDTAGVNCTKINNGGCGNGELLYICDNYEHHPRTDSDSTDSYVCNCHGAATIPSIYTGTGKDIQSKDCWTGSDSNRMGTREAGVGSTSPAAASTHSAASSRDGDRAKTSSSRNFSIVTAAILLTRQWRRL</sequence>
<keyword evidence="4" id="KW-1185">Reference proteome</keyword>
<accession>A0ABR2JMH4</accession>
<keyword evidence="2" id="KW-0732">Signal</keyword>
<evidence type="ECO:0000256" key="2">
    <source>
        <dbReference type="SAM" id="SignalP"/>
    </source>
</evidence>
<organism evidence="3 4">
    <name type="scientific">Apiospora arundinis</name>
    <dbReference type="NCBI Taxonomy" id="335852"/>
    <lineage>
        <taxon>Eukaryota</taxon>
        <taxon>Fungi</taxon>
        <taxon>Dikarya</taxon>
        <taxon>Ascomycota</taxon>
        <taxon>Pezizomycotina</taxon>
        <taxon>Sordariomycetes</taxon>
        <taxon>Xylariomycetidae</taxon>
        <taxon>Amphisphaeriales</taxon>
        <taxon>Apiosporaceae</taxon>
        <taxon>Apiospora</taxon>
    </lineage>
</organism>
<feature type="region of interest" description="Disordered" evidence="1">
    <location>
        <begin position="233"/>
        <end position="264"/>
    </location>
</feature>
<evidence type="ECO:0000313" key="3">
    <source>
        <dbReference type="EMBL" id="KAK8880027.1"/>
    </source>
</evidence>
<name>A0ABR2JMH4_9PEZI</name>
<feature type="chain" id="PRO_5046655554" evidence="2">
    <location>
        <begin position="17"/>
        <end position="285"/>
    </location>
</feature>
<proteinExistence type="predicted"/>
<feature type="compositionally biased region" description="Low complexity" evidence="1">
    <location>
        <begin position="241"/>
        <end position="255"/>
    </location>
</feature>
<comment type="caution">
    <text evidence="3">The sequence shown here is derived from an EMBL/GenBank/DDBJ whole genome shotgun (WGS) entry which is preliminary data.</text>
</comment>
<evidence type="ECO:0000256" key="1">
    <source>
        <dbReference type="SAM" id="MobiDB-lite"/>
    </source>
</evidence>
<gene>
    <name evidence="3" type="ORF">PGQ11_001321</name>
</gene>
<protein>
    <submittedName>
        <fullName evidence="3">Uncharacterized protein</fullName>
    </submittedName>
</protein>
<dbReference type="EMBL" id="JAPCWZ010000001">
    <property type="protein sequence ID" value="KAK8880027.1"/>
    <property type="molecule type" value="Genomic_DNA"/>
</dbReference>
<feature type="signal peptide" evidence="2">
    <location>
        <begin position="1"/>
        <end position="16"/>
    </location>
</feature>
<evidence type="ECO:0000313" key="4">
    <source>
        <dbReference type="Proteomes" id="UP001390339"/>
    </source>
</evidence>
<reference evidence="3 4" key="1">
    <citation type="journal article" date="2024" name="IMA Fungus">
        <title>Apiospora arundinis, a panoply of carbohydrate-active enzymes and secondary metabolites.</title>
        <authorList>
            <person name="Sorensen T."/>
            <person name="Petersen C."/>
            <person name="Muurmann A.T."/>
            <person name="Christiansen J.V."/>
            <person name="Brundto M.L."/>
            <person name="Overgaard C.K."/>
            <person name="Boysen A.T."/>
            <person name="Wollenberg R.D."/>
            <person name="Larsen T.O."/>
            <person name="Sorensen J.L."/>
            <person name="Nielsen K.L."/>
            <person name="Sondergaard T.E."/>
        </authorList>
    </citation>
    <scope>NUCLEOTIDE SEQUENCE [LARGE SCALE GENOMIC DNA]</scope>
    <source>
        <strain evidence="3 4">AAU 773</strain>
    </source>
</reference>
<dbReference type="Proteomes" id="UP001390339">
    <property type="component" value="Unassembled WGS sequence"/>
</dbReference>